<dbReference type="CDD" id="cd04261">
    <property type="entry name" value="AAK_AKii-LysC-BS"/>
    <property type="match status" value="1"/>
</dbReference>
<dbReference type="GO" id="GO:0004072">
    <property type="term" value="F:aspartate kinase activity"/>
    <property type="evidence" value="ECO:0007669"/>
    <property type="project" value="UniProtKB-EC"/>
</dbReference>
<dbReference type="Proteomes" id="UP000035503">
    <property type="component" value="Chromosome"/>
</dbReference>
<organism evidence="18 19">
    <name type="scientific">Candidatus Liberibacter africanus PTSAPSY</name>
    <dbReference type="NCBI Taxonomy" id="1277257"/>
    <lineage>
        <taxon>Bacteria</taxon>
        <taxon>Pseudomonadati</taxon>
        <taxon>Pseudomonadota</taxon>
        <taxon>Alphaproteobacteria</taxon>
        <taxon>Hyphomicrobiales</taxon>
        <taxon>Rhizobiaceae</taxon>
        <taxon>Liberibacter</taxon>
    </lineage>
</organism>
<comment type="pathway">
    <text evidence="2 16">Amino-acid biosynthesis; L-methionine biosynthesis via de novo pathway; L-homoserine from L-aspartate: step 1/3.</text>
</comment>
<evidence type="ECO:0000256" key="13">
    <source>
        <dbReference type="ARBA" id="ARBA00047872"/>
    </source>
</evidence>
<name>A0A0G3I1N3_LIBAF</name>
<evidence type="ECO:0000256" key="14">
    <source>
        <dbReference type="PIRSR" id="PIRSR000726-1"/>
    </source>
</evidence>
<evidence type="ECO:0000256" key="8">
    <source>
        <dbReference type="ARBA" id="ARBA00022679"/>
    </source>
</evidence>
<feature type="binding site" evidence="14">
    <location>
        <position position="186"/>
    </location>
    <ligand>
        <name>ATP</name>
        <dbReference type="ChEBI" id="CHEBI:30616"/>
    </ligand>
</feature>
<comment type="pathway">
    <text evidence="1 16">Amino-acid biosynthesis; L-lysine biosynthesis via DAP pathway; (S)-tetrahydrodipicolinate from L-aspartate: step 1/4.</text>
</comment>
<feature type="binding site" evidence="14">
    <location>
        <position position="47"/>
    </location>
    <ligand>
        <name>substrate</name>
    </ligand>
</feature>
<dbReference type="InterPro" id="IPR041740">
    <property type="entry name" value="AKii-LysC-BS"/>
</dbReference>
<evidence type="ECO:0000259" key="17">
    <source>
        <dbReference type="PROSITE" id="PS51671"/>
    </source>
</evidence>
<evidence type="ECO:0000256" key="11">
    <source>
        <dbReference type="ARBA" id="ARBA00022840"/>
    </source>
</evidence>
<feature type="binding site" evidence="14">
    <location>
        <position position="76"/>
    </location>
    <ligand>
        <name>substrate</name>
    </ligand>
</feature>
<dbReference type="InterPro" id="IPR045865">
    <property type="entry name" value="ACT-like_dom_sf"/>
</dbReference>
<dbReference type="PATRIC" id="fig|1277257.4.peg.142"/>
<dbReference type="Pfam" id="PF00696">
    <property type="entry name" value="AA_kinase"/>
    <property type="match status" value="1"/>
</dbReference>
<evidence type="ECO:0000313" key="18">
    <source>
        <dbReference type="EMBL" id="AKK19769.1"/>
    </source>
</evidence>
<keyword evidence="9 14" id="KW-0547">Nucleotide-binding</keyword>
<dbReference type="PANTHER" id="PTHR21499">
    <property type="entry name" value="ASPARTATE KINASE"/>
    <property type="match status" value="1"/>
</dbReference>
<feature type="binding site" evidence="14">
    <location>
        <position position="181"/>
    </location>
    <ligand>
        <name>ATP</name>
        <dbReference type="ChEBI" id="CHEBI:30616"/>
    </ligand>
</feature>
<dbReference type="InterPro" id="IPR036393">
    <property type="entry name" value="AceGlu_kinase-like_sf"/>
</dbReference>
<keyword evidence="11 14" id="KW-0067">ATP-binding</keyword>
<dbReference type="Pfam" id="PF22468">
    <property type="entry name" value="ACT_9"/>
    <property type="match status" value="1"/>
</dbReference>
<keyword evidence="8 15" id="KW-0808">Transferase</keyword>
<evidence type="ECO:0000256" key="16">
    <source>
        <dbReference type="RuleBase" id="RU004249"/>
    </source>
</evidence>
<dbReference type="GO" id="GO:0005524">
    <property type="term" value="F:ATP binding"/>
    <property type="evidence" value="ECO:0007669"/>
    <property type="project" value="UniProtKB-KW"/>
</dbReference>
<dbReference type="AlphaFoldDB" id="A0A0G3I1N3"/>
<dbReference type="FunFam" id="3.40.1160.10:FF:000002">
    <property type="entry name" value="Aspartokinase"/>
    <property type="match status" value="1"/>
</dbReference>
<dbReference type="GO" id="GO:0009090">
    <property type="term" value="P:homoserine biosynthetic process"/>
    <property type="evidence" value="ECO:0007669"/>
    <property type="project" value="TreeGrafter"/>
</dbReference>
<dbReference type="OrthoDB" id="9799110at2"/>
<dbReference type="GO" id="GO:0009089">
    <property type="term" value="P:lysine biosynthetic process via diaminopimelate"/>
    <property type="evidence" value="ECO:0007669"/>
    <property type="project" value="UniProtKB-UniPathway"/>
</dbReference>
<dbReference type="CDD" id="cd04936">
    <property type="entry name" value="ACT_AKii-LysC-BS-like_2"/>
    <property type="match status" value="1"/>
</dbReference>
<dbReference type="SUPFAM" id="SSF55021">
    <property type="entry name" value="ACT-like"/>
    <property type="match status" value="2"/>
</dbReference>
<evidence type="ECO:0000256" key="9">
    <source>
        <dbReference type="ARBA" id="ARBA00022741"/>
    </source>
</evidence>
<dbReference type="STRING" id="1277257.G293_00615"/>
<dbReference type="NCBIfam" id="TIGR00656">
    <property type="entry name" value="asp_kin_monofn"/>
    <property type="match status" value="1"/>
</dbReference>
<comment type="pathway">
    <text evidence="3 16">Amino-acid biosynthesis; L-threonine biosynthesis; L-threonine from L-aspartate: step 1/5.</text>
</comment>
<evidence type="ECO:0000256" key="7">
    <source>
        <dbReference type="ARBA" id="ARBA00022605"/>
    </source>
</evidence>
<dbReference type="InterPro" id="IPR001048">
    <property type="entry name" value="Asp/Glu/Uridylate_kinase"/>
</dbReference>
<sequence length="413" mass="45045">MARIVMKFGGTSVADVNCIRNAALHVKREVDSGHEVAIVVSAMSGETDRLTELCRIVTSSNTNNARERDVVVSTGEQVSSGLMVLALQSLGVQAISLQGWQIPMMTNGVHGMARIRHINENTIISHLEAKRVVVVTGFQGLSPDNDISTLGRGGSDTSAVAIAAAIKAERCDIYTDVYGIYTTDPRIEPKARLMKKISFEEMLEMASLGAKVMQVRSVELAMFHKVCLFVRSSFEDPNKQEQSGTLICSEENIMEQEVITGIAYTKDEAQVSLRRLRDHPGISASIFAPLANANINIDMIIQNISEDGQYADITFTMPSSNLEKALAILVDNKEKIGYDVIQYEDKLVKISAIGMGMQSHTGVASAFFLCFAEKGINIKAITTSEIKISVLIDSAYTELAVRSLHSCYGLDVK</sequence>
<dbReference type="NCBIfam" id="TIGR00657">
    <property type="entry name" value="asp_kinases"/>
    <property type="match status" value="1"/>
</dbReference>
<dbReference type="InterPro" id="IPR054352">
    <property type="entry name" value="ACT_Aspartokinase"/>
</dbReference>
<evidence type="ECO:0000256" key="5">
    <source>
        <dbReference type="ARBA" id="ARBA00013059"/>
    </source>
</evidence>
<accession>A0A0G3I1N3</accession>
<dbReference type="InterPro" id="IPR001341">
    <property type="entry name" value="Asp_kinase"/>
</dbReference>
<feature type="binding site" evidence="14">
    <location>
        <begin position="175"/>
        <end position="176"/>
    </location>
    <ligand>
        <name>ATP</name>
        <dbReference type="ChEBI" id="CHEBI:30616"/>
    </ligand>
</feature>
<dbReference type="PROSITE" id="PS00324">
    <property type="entry name" value="ASPARTOKINASE"/>
    <property type="match status" value="1"/>
</dbReference>
<dbReference type="Gene3D" id="3.40.1160.10">
    <property type="entry name" value="Acetylglutamate kinase-like"/>
    <property type="match status" value="1"/>
</dbReference>
<dbReference type="PANTHER" id="PTHR21499:SF3">
    <property type="entry name" value="ASPARTOKINASE"/>
    <property type="match status" value="1"/>
</dbReference>
<feature type="domain" description="ACT" evidence="17">
    <location>
        <begin position="352"/>
        <end position="413"/>
    </location>
</feature>
<dbReference type="InterPro" id="IPR002912">
    <property type="entry name" value="ACT_dom"/>
</dbReference>
<evidence type="ECO:0000256" key="15">
    <source>
        <dbReference type="RuleBase" id="RU003448"/>
    </source>
</evidence>
<gene>
    <name evidence="18" type="ORF">G293_00615</name>
</gene>
<dbReference type="InterPro" id="IPR005260">
    <property type="entry name" value="Asp_kin_monofn"/>
</dbReference>
<evidence type="ECO:0000256" key="6">
    <source>
        <dbReference type="ARBA" id="ARBA00016273"/>
    </source>
</evidence>
<keyword evidence="7 16" id="KW-0028">Amino-acid biosynthesis</keyword>
<comment type="similarity">
    <text evidence="4 15">Belongs to the aspartokinase family.</text>
</comment>
<dbReference type="EC" id="2.7.2.4" evidence="5 15"/>
<dbReference type="PROSITE" id="PS51671">
    <property type="entry name" value="ACT"/>
    <property type="match status" value="2"/>
</dbReference>
<dbReference type="UniPathway" id="UPA00034">
    <property type="reaction ID" value="UER00015"/>
</dbReference>
<keyword evidence="10 15" id="KW-0418">Kinase</keyword>
<evidence type="ECO:0000256" key="12">
    <source>
        <dbReference type="ARBA" id="ARBA00023154"/>
    </source>
</evidence>
<dbReference type="NCBIfam" id="NF005154">
    <property type="entry name" value="PRK06635.1-2"/>
    <property type="match status" value="1"/>
</dbReference>
<feature type="domain" description="ACT" evidence="17">
    <location>
        <begin position="271"/>
        <end position="348"/>
    </location>
</feature>
<evidence type="ECO:0000256" key="1">
    <source>
        <dbReference type="ARBA" id="ARBA00004766"/>
    </source>
</evidence>
<protein>
    <recommendedName>
        <fullName evidence="6 15">Aspartokinase</fullName>
        <ecNumber evidence="5 15">2.7.2.4</ecNumber>
    </recommendedName>
</protein>
<dbReference type="NCBIfam" id="NF005155">
    <property type="entry name" value="PRK06635.1-4"/>
    <property type="match status" value="1"/>
</dbReference>
<dbReference type="Pfam" id="PF01842">
    <property type="entry name" value="ACT"/>
    <property type="match status" value="1"/>
</dbReference>
<reference evidence="18 19" key="1">
    <citation type="journal article" date="2015" name="Genome Announc.">
        <title>Complete Genome Sequence of 'Candidatus Liberibacter africanus,' a Bacterium Associated with Citrus Huanglongbing.</title>
        <authorList>
            <person name="Lin H."/>
            <person name="Pietersen G."/>
            <person name="Han C."/>
            <person name="Read D.A."/>
            <person name="Lou B."/>
            <person name="Gupta G."/>
            <person name="Civerolo E.L."/>
        </authorList>
    </citation>
    <scope>NUCLEOTIDE SEQUENCE [LARGE SCALE GENOMIC DNA]</scope>
    <source>
        <strain evidence="18 19">PTSAPSY</strain>
    </source>
</reference>
<dbReference type="PIRSF" id="PIRSF000726">
    <property type="entry name" value="Asp_kin"/>
    <property type="match status" value="1"/>
</dbReference>
<proteinExistence type="inferred from homology"/>
<dbReference type="GO" id="GO:0009088">
    <property type="term" value="P:threonine biosynthetic process"/>
    <property type="evidence" value="ECO:0007669"/>
    <property type="project" value="UniProtKB-UniPathway"/>
</dbReference>
<dbReference type="RefSeq" id="WP_047263856.1">
    <property type="nucleotide sequence ID" value="NZ_CP004021.1"/>
</dbReference>
<dbReference type="SUPFAM" id="SSF53633">
    <property type="entry name" value="Carbamate kinase-like"/>
    <property type="match status" value="1"/>
</dbReference>
<evidence type="ECO:0000313" key="19">
    <source>
        <dbReference type="Proteomes" id="UP000035503"/>
    </source>
</evidence>
<dbReference type="EMBL" id="CP004021">
    <property type="protein sequence ID" value="AKK19769.1"/>
    <property type="molecule type" value="Genomic_DNA"/>
</dbReference>
<comment type="catalytic activity">
    <reaction evidence="13 15">
        <text>L-aspartate + ATP = 4-phospho-L-aspartate + ADP</text>
        <dbReference type="Rhea" id="RHEA:23776"/>
        <dbReference type="ChEBI" id="CHEBI:29991"/>
        <dbReference type="ChEBI" id="CHEBI:30616"/>
        <dbReference type="ChEBI" id="CHEBI:57535"/>
        <dbReference type="ChEBI" id="CHEBI:456216"/>
        <dbReference type="EC" id="2.7.2.4"/>
    </reaction>
</comment>
<dbReference type="FunFam" id="3.30.2130.10:FF:000002">
    <property type="entry name" value="Aspartokinase"/>
    <property type="match status" value="1"/>
</dbReference>
<evidence type="ECO:0000256" key="4">
    <source>
        <dbReference type="ARBA" id="ARBA00010122"/>
    </source>
</evidence>
<dbReference type="GO" id="GO:0005829">
    <property type="term" value="C:cytosol"/>
    <property type="evidence" value="ECO:0007669"/>
    <property type="project" value="TreeGrafter"/>
</dbReference>
<feature type="binding site" evidence="14">
    <location>
        <begin position="7"/>
        <end position="10"/>
    </location>
    <ligand>
        <name>ATP</name>
        <dbReference type="ChEBI" id="CHEBI:30616"/>
    </ligand>
</feature>
<dbReference type="UniPathway" id="UPA00050">
    <property type="reaction ID" value="UER00461"/>
</dbReference>
<dbReference type="InterPro" id="IPR018042">
    <property type="entry name" value="Aspartate_kinase_CS"/>
</dbReference>
<dbReference type="KEGG" id="lau:G293_00615"/>
<evidence type="ECO:0000256" key="10">
    <source>
        <dbReference type="ARBA" id="ARBA00022777"/>
    </source>
</evidence>
<keyword evidence="19" id="KW-1185">Reference proteome</keyword>
<evidence type="ECO:0000256" key="2">
    <source>
        <dbReference type="ARBA" id="ARBA00004986"/>
    </source>
</evidence>
<evidence type="ECO:0000256" key="3">
    <source>
        <dbReference type="ARBA" id="ARBA00005139"/>
    </source>
</evidence>
<keyword evidence="12" id="KW-0457">Lysine biosynthesis</keyword>
<dbReference type="CDD" id="cd04913">
    <property type="entry name" value="ACT_AKii-LysC-BS-like_1"/>
    <property type="match status" value="1"/>
</dbReference>
<feature type="binding site" evidence="14">
    <location>
        <begin position="211"/>
        <end position="212"/>
    </location>
    <ligand>
        <name>ATP</name>
        <dbReference type="ChEBI" id="CHEBI:30616"/>
    </ligand>
</feature>
<dbReference type="Gene3D" id="3.30.2130.10">
    <property type="entry name" value="VC0802-like"/>
    <property type="match status" value="1"/>
</dbReference>
<dbReference type="UniPathway" id="UPA00051">
    <property type="reaction ID" value="UER00462"/>
</dbReference>